<evidence type="ECO:0000313" key="6">
    <source>
        <dbReference type="Proteomes" id="UP000278222"/>
    </source>
</evidence>
<dbReference type="GO" id="GO:0006751">
    <property type="term" value="P:glutathione catabolic process"/>
    <property type="evidence" value="ECO:0007669"/>
    <property type="project" value="InterPro"/>
</dbReference>
<dbReference type="PANTHER" id="PTHR11686">
    <property type="entry name" value="GAMMA GLUTAMYL TRANSPEPTIDASE"/>
    <property type="match status" value="1"/>
</dbReference>
<name>A0A3N1M9L8_9PROT</name>
<gene>
    <name evidence="5" type="ORF">EDC65_1520</name>
</gene>
<dbReference type="PRINTS" id="PR01210">
    <property type="entry name" value="GGTRANSPTASE"/>
</dbReference>
<comment type="catalytic activity">
    <reaction evidence="3">
        <text>an N-terminal (5-L-glutamyl)-[peptide] + an alpha-amino acid = 5-L-glutamyl amino acid + an N-terminal L-alpha-aminoacyl-[peptide]</text>
        <dbReference type="Rhea" id="RHEA:23904"/>
        <dbReference type="Rhea" id="RHEA-COMP:9780"/>
        <dbReference type="Rhea" id="RHEA-COMP:9795"/>
        <dbReference type="ChEBI" id="CHEBI:77644"/>
        <dbReference type="ChEBI" id="CHEBI:78597"/>
        <dbReference type="ChEBI" id="CHEBI:78599"/>
        <dbReference type="ChEBI" id="CHEBI:78608"/>
        <dbReference type="EC" id="2.3.2.2"/>
    </reaction>
</comment>
<dbReference type="PANTHER" id="PTHR11686:SF9">
    <property type="entry name" value="RE13973P"/>
    <property type="match status" value="1"/>
</dbReference>
<dbReference type="EMBL" id="RJKX01000013">
    <property type="protein sequence ID" value="ROP99734.1"/>
    <property type="molecule type" value="Genomic_DNA"/>
</dbReference>
<evidence type="ECO:0000256" key="4">
    <source>
        <dbReference type="SAM" id="MobiDB-lite"/>
    </source>
</evidence>
<dbReference type="InterPro" id="IPR000101">
    <property type="entry name" value="GGT_peptidase"/>
</dbReference>
<evidence type="ECO:0000313" key="5">
    <source>
        <dbReference type="EMBL" id="ROP99734.1"/>
    </source>
</evidence>
<feature type="region of interest" description="Disordered" evidence="4">
    <location>
        <begin position="452"/>
        <end position="474"/>
    </location>
</feature>
<dbReference type="OrthoDB" id="9781342at2"/>
<dbReference type="AlphaFoldDB" id="A0A3N1M9L8"/>
<comment type="catalytic activity">
    <reaction evidence="1">
        <text>an S-substituted glutathione + H2O = an S-substituted L-cysteinylglycine + L-glutamate</text>
        <dbReference type="Rhea" id="RHEA:59468"/>
        <dbReference type="ChEBI" id="CHEBI:15377"/>
        <dbReference type="ChEBI" id="CHEBI:29985"/>
        <dbReference type="ChEBI" id="CHEBI:90779"/>
        <dbReference type="ChEBI" id="CHEBI:143103"/>
        <dbReference type="EC" id="3.4.19.13"/>
    </reaction>
</comment>
<sequence>MNLAKAGDRHRQCGRDRSNGFLVSNGFLGQAGRLALVCGGIVALSACGGGKSNEPIGTVAAVSGYFGSVATDEPRATLAGRDVLANNGSAVDAAVATAFTLAVTLPSRAGVGGGGACLVHDARAKKTEAMLFPAVAPASTGPLPAAVPMMARGLFAMHARYGRLRWEQTLSAAEGFARFGYPVSRALAADLARHGERLAGDPEMTAVLLGPGRAPLAEGTTLTQVALAAFLTRIRSTGPGDFHAGRSALEFSEAARLSGAAISADDLRRAIPAWAVPPKVRFADEEMHWLPAPITGSEVAAQQWRRLADGGEYRRGGAAVARDASPVDAGTADGSTGFVVTDREGSAVACVLAMGRPFGLGRSARGTGILLAGPTDGAVARTMAAAMLINTNVNEFFLAAAAAGGSDAPSVLNGAMAASLIAQQPLDQVFTGLSPQRSARANIVACPAGAPRKSETCGTRADPRGAGLAAFPGQ</sequence>
<dbReference type="Proteomes" id="UP000278222">
    <property type="component" value="Unassembled WGS sequence"/>
</dbReference>
<dbReference type="Pfam" id="PF01019">
    <property type="entry name" value="G_glu_transpept"/>
    <property type="match status" value="1"/>
</dbReference>
<keyword evidence="6" id="KW-1185">Reference proteome</keyword>
<comment type="caution">
    <text evidence="5">The sequence shown here is derived from an EMBL/GenBank/DDBJ whole genome shotgun (WGS) entry which is preliminary data.</text>
</comment>
<evidence type="ECO:0000256" key="3">
    <source>
        <dbReference type="ARBA" id="ARBA00047417"/>
    </source>
</evidence>
<dbReference type="GO" id="GO:0036374">
    <property type="term" value="F:glutathione hydrolase activity"/>
    <property type="evidence" value="ECO:0007669"/>
    <property type="project" value="UniProtKB-EC"/>
</dbReference>
<protein>
    <submittedName>
        <fullName evidence="5">Gamma-glutamyltranspeptidase/glutathione hydrolase</fullName>
    </submittedName>
</protein>
<dbReference type="InterPro" id="IPR029055">
    <property type="entry name" value="Ntn_hydrolases_N"/>
</dbReference>
<comment type="catalytic activity">
    <reaction evidence="2">
        <text>glutathione + H2O = L-cysteinylglycine + L-glutamate</text>
        <dbReference type="Rhea" id="RHEA:28807"/>
        <dbReference type="ChEBI" id="CHEBI:15377"/>
        <dbReference type="ChEBI" id="CHEBI:29985"/>
        <dbReference type="ChEBI" id="CHEBI:57925"/>
        <dbReference type="ChEBI" id="CHEBI:61694"/>
        <dbReference type="EC" id="3.4.19.13"/>
    </reaction>
</comment>
<evidence type="ECO:0000256" key="2">
    <source>
        <dbReference type="ARBA" id="ARBA00001089"/>
    </source>
</evidence>
<evidence type="ECO:0000256" key="1">
    <source>
        <dbReference type="ARBA" id="ARBA00001049"/>
    </source>
</evidence>
<reference evidence="5 6" key="1">
    <citation type="submission" date="2018-11" db="EMBL/GenBank/DDBJ databases">
        <title>Genomic Encyclopedia of Type Strains, Phase IV (KMG-IV): sequencing the most valuable type-strain genomes for metagenomic binning, comparative biology and taxonomic classification.</title>
        <authorList>
            <person name="Goeker M."/>
        </authorList>
    </citation>
    <scope>NUCLEOTIDE SEQUENCE [LARGE SCALE GENOMIC DNA]</scope>
    <source>
        <strain evidence="5 6">DSM 5900</strain>
    </source>
</reference>
<dbReference type="SUPFAM" id="SSF56235">
    <property type="entry name" value="N-terminal nucleophile aminohydrolases (Ntn hydrolases)"/>
    <property type="match status" value="1"/>
</dbReference>
<keyword evidence="5" id="KW-0378">Hydrolase</keyword>
<accession>A0A3N1M9L8</accession>
<proteinExistence type="predicted"/>
<dbReference type="GO" id="GO:0103068">
    <property type="term" value="F:leukotriene C4 gamma-glutamyl transferase activity"/>
    <property type="evidence" value="ECO:0007669"/>
    <property type="project" value="UniProtKB-EC"/>
</dbReference>
<organism evidence="5 6">
    <name type="scientific">Stella humosa</name>
    <dbReference type="NCBI Taxonomy" id="94"/>
    <lineage>
        <taxon>Bacteria</taxon>
        <taxon>Pseudomonadati</taxon>
        <taxon>Pseudomonadota</taxon>
        <taxon>Alphaproteobacteria</taxon>
        <taxon>Rhodospirillales</taxon>
        <taxon>Stellaceae</taxon>
        <taxon>Stella</taxon>
    </lineage>
</organism>
<dbReference type="GO" id="GO:0005886">
    <property type="term" value="C:plasma membrane"/>
    <property type="evidence" value="ECO:0007669"/>
    <property type="project" value="TreeGrafter"/>
</dbReference>